<evidence type="ECO:0000313" key="4">
    <source>
        <dbReference type="Proteomes" id="UP000007844"/>
    </source>
</evidence>
<feature type="chain" id="PRO_5003307906" description="Lipoprotein" evidence="2">
    <location>
        <begin position="23"/>
        <end position="82"/>
    </location>
</feature>
<sequence precursor="true">MKRLLASLTCCVLLAVSVWGCAACGPDKPDSDAPREAPVNPAFEEWRKQQEQKNAKPDVQESEPPAGYVPPPVPPPARDQDT</sequence>
<keyword evidence="2" id="KW-0732">Signal</keyword>
<dbReference type="Proteomes" id="UP000007844">
    <property type="component" value="Chromosome"/>
</dbReference>
<feature type="compositionally biased region" description="Basic and acidic residues" evidence="1">
    <location>
        <begin position="44"/>
        <end position="59"/>
    </location>
</feature>
<protein>
    <recommendedName>
        <fullName evidence="5">Lipoprotein</fullName>
    </recommendedName>
</protein>
<evidence type="ECO:0000313" key="3">
    <source>
        <dbReference type="EMBL" id="EGJ48642.1"/>
    </source>
</evidence>
<dbReference type="RefSeq" id="WP_014258498.1">
    <property type="nucleotide sequence ID" value="NC_016629.1"/>
</dbReference>
<feature type="compositionally biased region" description="Pro residues" evidence="1">
    <location>
        <begin position="67"/>
        <end position="82"/>
    </location>
</feature>
<keyword evidence="4" id="KW-1185">Reference proteome</keyword>
<dbReference type="HOGENOM" id="CLU_2552665_0_0_7"/>
<reference evidence="3 4" key="1">
    <citation type="journal article" date="2011" name="J. Bacteriol.">
        <title>Genome sequence of the mercury-methylating and pleomorphic Desulfovibrio africanus Strain Walvis Bay.</title>
        <authorList>
            <person name="Brown S.D."/>
            <person name="Wall J.D."/>
            <person name="Kucken A.M."/>
            <person name="Gilmour C.C."/>
            <person name="Podar M."/>
            <person name="Brandt C.C."/>
            <person name="Teshima H."/>
            <person name="Detter J.C."/>
            <person name="Han C.S."/>
            <person name="Land M.L."/>
            <person name="Lucas S."/>
            <person name="Han J."/>
            <person name="Pennacchio L."/>
            <person name="Nolan M."/>
            <person name="Pitluck S."/>
            <person name="Woyke T."/>
            <person name="Goodwin L."/>
            <person name="Palumbo A.V."/>
            <person name="Elias D.A."/>
        </authorList>
    </citation>
    <scope>NUCLEOTIDE SEQUENCE [LARGE SCALE GENOMIC DNA]</scope>
    <source>
        <strain evidence="3 4">Walvis Bay</strain>
    </source>
</reference>
<gene>
    <name evidence="3" type="ORF">Desaf_0284</name>
</gene>
<dbReference type="EMBL" id="CP003221">
    <property type="protein sequence ID" value="EGJ48642.1"/>
    <property type="molecule type" value="Genomic_DNA"/>
</dbReference>
<feature type="signal peptide" evidence="2">
    <location>
        <begin position="1"/>
        <end position="22"/>
    </location>
</feature>
<dbReference type="KEGG" id="daf:Desaf_0284"/>
<evidence type="ECO:0000256" key="1">
    <source>
        <dbReference type="SAM" id="MobiDB-lite"/>
    </source>
</evidence>
<dbReference type="AlphaFoldDB" id="F3YU36"/>
<accession>F3YU36</accession>
<dbReference type="STRING" id="690850.Desaf_0284"/>
<feature type="region of interest" description="Disordered" evidence="1">
    <location>
        <begin position="25"/>
        <end position="82"/>
    </location>
</feature>
<organism evidence="3 4">
    <name type="scientific">Desulfocurvibacter africanus subsp. africanus str. Walvis Bay</name>
    <dbReference type="NCBI Taxonomy" id="690850"/>
    <lineage>
        <taxon>Bacteria</taxon>
        <taxon>Pseudomonadati</taxon>
        <taxon>Thermodesulfobacteriota</taxon>
        <taxon>Desulfovibrionia</taxon>
        <taxon>Desulfovibrionales</taxon>
        <taxon>Desulfovibrionaceae</taxon>
        <taxon>Desulfocurvibacter</taxon>
    </lineage>
</organism>
<evidence type="ECO:0008006" key="5">
    <source>
        <dbReference type="Google" id="ProtNLM"/>
    </source>
</evidence>
<name>F3YU36_DESAF</name>
<evidence type="ECO:0000256" key="2">
    <source>
        <dbReference type="SAM" id="SignalP"/>
    </source>
</evidence>
<proteinExistence type="predicted"/>